<organism evidence="2 3">
    <name type="scientific">Mesorhabditis belari</name>
    <dbReference type="NCBI Taxonomy" id="2138241"/>
    <lineage>
        <taxon>Eukaryota</taxon>
        <taxon>Metazoa</taxon>
        <taxon>Ecdysozoa</taxon>
        <taxon>Nematoda</taxon>
        <taxon>Chromadorea</taxon>
        <taxon>Rhabditida</taxon>
        <taxon>Rhabditina</taxon>
        <taxon>Rhabditomorpha</taxon>
        <taxon>Rhabditoidea</taxon>
        <taxon>Rhabditidae</taxon>
        <taxon>Mesorhabditinae</taxon>
        <taxon>Mesorhabditis</taxon>
    </lineage>
</organism>
<keyword evidence="1" id="KW-0472">Membrane</keyword>
<accession>A0AAF3EAH8</accession>
<feature type="transmembrane region" description="Helical" evidence="1">
    <location>
        <begin position="271"/>
        <end position="292"/>
    </location>
</feature>
<dbReference type="Proteomes" id="UP000887575">
    <property type="component" value="Unassembled WGS sequence"/>
</dbReference>
<protein>
    <submittedName>
        <fullName evidence="3">Uncharacterized protein</fullName>
    </submittedName>
</protein>
<proteinExistence type="predicted"/>
<feature type="transmembrane region" description="Helical" evidence="1">
    <location>
        <begin position="190"/>
        <end position="218"/>
    </location>
</feature>
<dbReference type="WBParaSite" id="MBELARI_LOCUS1093">
    <property type="protein sequence ID" value="MBELARI_LOCUS1093"/>
    <property type="gene ID" value="MBELARI_LOCUS1093"/>
</dbReference>
<evidence type="ECO:0000313" key="2">
    <source>
        <dbReference type="Proteomes" id="UP000887575"/>
    </source>
</evidence>
<feature type="transmembrane region" description="Helical" evidence="1">
    <location>
        <begin position="88"/>
        <end position="107"/>
    </location>
</feature>
<keyword evidence="1" id="KW-1133">Transmembrane helix</keyword>
<sequence length="311" mass="35428">MSTRLPKTTTEFYDDLDPTICQDRPGYYEVWSGVKYGWNGLPVESSYELDNAWMIGATIGEGLFELSTSLGSSIVVWRNPSLSKAIKFYLLFYCGYLGIDGLYFFYMAYCSTTYDCVNPSGYPFSGLLLNMIITAFCGGMSVTNTFIDIGLSINRFFAVFFNVSDKSNGFICYMGAYLDPSWLATSLCYLRFPFLVFLVEVYSMSVIVVMALTFDVATVWKLKKMKFTSETKGRRDRKLMAMVILIHFFSLIAMVDAFALQNPNMERSQRLVYVGLPQFLCRCTVGFVLIGFSWRSPCDRKKSTKVLIVRR</sequence>
<keyword evidence="1" id="KW-0812">Transmembrane</keyword>
<dbReference type="AlphaFoldDB" id="A0AAF3EAH8"/>
<feature type="transmembrane region" description="Helical" evidence="1">
    <location>
        <begin position="159"/>
        <end position="178"/>
    </location>
</feature>
<feature type="transmembrane region" description="Helical" evidence="1">
    <location>
        <begin position="127"/>
        <end position="147"/>
    </location>
</feature>
<feature type="transmembrane region" description="Helical" evidence="1">
    <location>
        <begin position="239"/>
        <end position="259"/>
    </location>
</feature>
<name>A0AAF3EAH8_9BILA</name>
<evidence type="ECO:0000313" key="3">
    <source>
        <dbReference type="WBParaSite" id="MBELARI_LOCUS1093"/>
    </source>
</evidence>
<evidence type="ECO:0000256" key="1">
    <source>
        <dbReference type="SAM" id="Phobius"/>
    </source>
</evidence>
<keyword evidence="2" id="KW-1185">Reference proteome</keyword>
<reference evidence="3" key="1">
    <citation type="submission" date="2024-02" db="UniProtKB">
        <authorList>
            <consortium name="WormBaseParasite"/>
        </authorList>
    </citation>
    <scope>IDENTIFICATION</scope>
</reference>